<evidence type="ECO:0000256" key="2">
    <source>
        <dbReference type="ARBA" id="ARBA00011006"/>
    </source>
</evidence>
<keyword evidence="4 7" id="KW-0812">Transmembrane</keyword>
<evidence type="ECO:0000313" key="9">
    <source>
        <dbReference type="Proteomes" id="UP000029556"/>
    </source>
</evidence>
<evidence type="ECO:0000256" key="1">
    <source>
        <dbReference type="ARBA" id="ARBA00004651"/>
    </source>
</evidence>
<dbReference type="InterPro" id="IPR007341">
    <property type="entry name" value="Transgly_assoc"/>
</dbReference>
<dbReference type="PANTHER" id="PTHR33884:SF3">
    <property type="entry name" value="UPF0410 PROTEIN YMGE"/>
    <property type="match status" value="1"/>
</dbReference>
<dbReference type="EMBL" id="JRNN01000095">
    <property type="protein sequence ID" value="KGF33127.1"/>
    <property type="molecule type" value="Genomic_DNA"/>
</dbReference>
<evidence type="ECO:0000256" key="6">
    <source>
        <dbReference type="ARBA" id="ARBA00023136"/>
    </source>
</evidence>
<dbReference type="Proteomes" id="UP000029556">
    <property type="component" value="Unassembled WGS sequence"/>
</dbReference>
<sequence length="81" mass="8243">MFGLIGSIIIGCLAGYIAGKIMRGGGFGFWMNLLLGIVGGVVGGWTLSLLNISWGGTIGSLGTAVVGAVLLLWIASLFKKS</sequence>
<dbReference type="RefSeq" id="WP_036874760.1">
    <property type="nucleotide sequence ID" value="NZ_JRNN01000095.1"/>
</dbReference>
<evidence type="ECO:0000313" key="8">
    <source>
        <dbReference type="EMBL" id="KGF33127.1"/>
    </source>
</evidence>
<feature type="transmembrane region" description="Helical" evidence="7">
    <location>
        <begin position="57"/>
        <end position="78"/>
    </location>
</feature>
<evidence type="ECO:0000256" key="4">
    <source>
        <dbReference type="ARBA" id="ARBA00022692"/>
    </source>
</evidence>
<comment type="subcellular location">
    <subcellularLocation>
        <location evidence="1">Cell membrane</location>
        <topology evidence="1">Multi-pass membrane protein</topology>
    </subcellularLocation>
</comment>
<dbReference type="AlphaFoldDB" id="A0A096AR77"/>
<dbReference type="OrthoDB" id="1684438at2"/>
<evidence type="ECO:0000256" key="5">
    <source>
        <dbReference type="ARBA" id="ARBA00022989"/>
    </source>
</evidence>
<comment type="similarity">
    <text evidence="2">Belongs to the UPF0410 family.</text>
</comment>
<dbReference type="Pfam" id="PF04226">
    <property type="entry name" value="Transgly_assoc"/>
    <property type="match status" value="1"/>
</dbReference>
<protein>
    <submittedName>
        <fullName evidence="8">Transglycosylase</fullName>
    </submittedName>
</protein>
<name>A0A096AR77_9BACT</name>
<organism evidence="8 9">
    <name type="scientific">Hoylesella buccalis DNF00853</name>
    <dbReference type="NCBI Taxonomy" id="1401074"/>
    <lineage>
        <taxon>Bacteria</taxon>
        <taxon>Pseudomonadati</taxon>
        <taxon>Bacteroidota</taxon>
        <taxon>Bacteroidia</taxon>
        <taxon>Bacteroidales</taxon>
        <taxon>Prevotellaceae</taxon>
        <taxon>Hoylesella</taxon>
    </lineage>
</organism>
<dbReference type="GO" id="GO:0005886">
    <property type="term" value="C:plasma membrane"/>
    <property type="evidence" value="ECO:0007669"/>
    <property type="project" value="UniProtKB-SubCell"/>
</dbReference>
<evidence type="ECO:0000256" key="7">
    <source>
        <dbReference type="SAM" id="Phobius"/>
    </source>
</evidence>
<reference evidence="8 9" key="1">
    <citation type="submission" date="2014-07" db="EMBL/GenBank/DDBJ databases">
        <authorList>
            <person name="McCorrison J."/>
            <person name="Sanka R."/>
            <person name="Torralba M."/>
            <person name="Gillis M."/>
            <person name="Haft D.H."/>
            <person name="Methe B."/>
            <person name="Sutton G."/>
            <person name="Nelson K.E."/>
        </authorList>
    </citation>
    <scope>NUCLEOTIDE SEQUENCE [LARGE SCALE GENOMIC DNA]</scope>
    <source>
        <strain evidence="8 9">DNF00853</strain>
    </source>
</reference>
<dbReference type="PANTHER" id="PTHR33884">
    <property type="entry name" value="UPF0410 PROTEIN YMGE"/>
    <property type="match status" value="1"/>
</dbReference>
<keyword evidence="5 7" id="KW-1133">Transmembrane helix</keyword>
<comment type="caution">
    <text evidence="8">The sequence shown here is derived from an EMBL/GenBank/DDBJ whole genome shotgun (WGS) entry which is preliminary data.</text>
</comment>
<accession>A0A096AR77</accession>
<keyword evidence="6 7" id="KW-0472">Membrane</keyword>
<keyword evidence="3" id="KW-1003">Cell membrane</keyword>
<gene>
    <name evidence="8" type="ORF">HMPREF2137_11960</name>
</gene>
<feature type="transmembrane region" description="Helical" evidence="7">
    <location>
        <begin position="29"/>
        <end position="50"/>
    </location>
</feature>
<evidence type="ECO:0000256" key="3">
    <source>
        <dbReference type="ARBA" id="ARBA00022475"/>
    </source>
</evidence>
<proteinExistence type="inferred from homology"/>